<evidence type="ECO:0000313" key="2">
    <source>
        <dbReference type="Proteomes" id="UP000465221"/>
    </source>
</evidence>
<protein>
    <submittedName>
        <fullName evidence="1">Uncharacterized protein</fullName>
    </submittedName>
</protein>
<evidence type="ECO:0000313" key="1">
    <source>
        <dbReference type="EMBL" id="GFF53121.1"/>
    </source>
</evidence>
<accession>A0A8H3XMR0</accession>
<comment type="caution">
    <text evidence="1">The sequence shown here is derived from an EMBL/GenBank/DDBJ whole genome shotgun (WGS) entry which is preliminary data.</text>
</comment>
<dbReference type="EMBL" id="BLKC01000102">
    <property type="protein sequence ID" value="GFF53121.1"/>
    <property type="molecule type" value="Genomic_DNA"/>
</dbReference>
<dbReference type="Proteomes" id="UP000465221">
    <property type="component" value="Unassembled WGS sequence"/>
</dbReference>
<proteinExistence type="predicted"/>
<dbReference type="AlphaFoldDB" id="A0A8H3XMR0"/>
<gene>
    <name evidence="1" type="ORF">IFM46972_09703</name>
</gene>
<sequence length="293" mass="32089">MALLYKVIHARPFQVLCVSSTSCLQDHLKADRHVAQCTRWISKHSNNNHGVRCPLEEVQGPSAGVRPLTMIMTAATNVVLEAGLGLSRVLGHHPRAVVAAQAPYTESKQWTSKKFKGEPSHVHRHQQRMAGVALAVAGMTTESPQITGLRVFLQLYLGLRPLESMAARGPWNDMIYTARALCRALGHGVAHCRLSQNRALGPQQGEERTSAWTALGTVNAAVQVIAVMVTAVIATKIEAGAGAEFIAWTRRENNLEKQILCTIPQSRIEVHMHGHGHSKCFIRSNDNSLQEKA</sequence>
<reference evidence="1 2" key="1">
    <citation type="submission" date="2020-01" db="EMBL/GenBank/DDBJ databases">
        <title>Draft genome sequence of Aspergillus udagawae IFM 46972.</title>
        <authorList>
            <person name="Takahashi H."/>
            <person name="Yaguchi T."/>
        </authorList>
    </citation>
    <scope>NUCLEOTIDE SEQUENCE [LARGE SCALE GENOMIC DNA]</scope>
    <source>
        <strain evidence="1 2">IFM 46972</strain>
    </source>
</reference>
<organism evidence="1 2">
    <name type="scientific">Aspergillus udagawae</name>
    <dbReference type="NCBI Taxonomy" id="91492"/>
    <lineage>
        <taxon>Eukaryota</taxon>
        <taxon>Fungi</taxon>
        <taxon>Dikarya</taxon>
        <taxon>Ascomycota</taxon>
        <taxon>Pezizomycotina</taxon>
        <taxon>Eurotiomycetes</taxon>
        <taxon>Eurotiomycetidae</taxon>
        <taxon>Eurotiales</taxon>
        <taxon>Aspergillaceae</taxon>
        <taxon>Aspergillus</taxon>
        <taxon>Aspergillus subgen. Fumigati</taxon>
    </lineage>
</organism>
<name>A0A8H3XMR0_9EURO</name>
<dbReference type="PROSITE" id="PS51257">
    <property type="entry name" value="PROKAR_LIPOPROTEIN"/>
    <property type="match status" value="1"/>
</dbReference>